<organism evidence="9 10">
    <name type="scientific">Helobdella robusta</name>
    <name type="common">Californian leech</name>
    <dbReference type="NCBI Taxonomy" id="6412"/>
    <lineage>
        <taxon>Eukaryota</taxon>
        <taxon>Metazoa</taxon>
        <taxon>Spiralia</taxon>
        <taxon>Lophotrochozoa</taxon>
        <taxon>Annelida</taxon>
        <taxon>Clitellata</taxon>
        <taxon>Hirudinea</taxon>
        <taxon>Rhynchobdellida</taxon>
        <taxon>Glossiphoniidae</taxon>
        <taxon>Helobdella</taxon>
    </lineage>
</organism>
<dbReference type="OrthoDB" id="6159439at2759"/>
<dbReference type="Gene3D" id="1.10.10.60">
    <property type="entry name" value="Homeodomain-like"/>
    <property type="match status" value="1"/>
</dbReference>
<evidence type="ECO:0000313" key="10">
    <source>
        <dbReference type="Proteomes" id="UP000015101"/>
    </source>
</evidence>
<dbReference type="GO" id="GO:0005634">
    <property type="term" value="C:nucleus"/>
    <property type="evidence" value="ECO:0007669"/>
    <property type="project" value="UniProtKB-SubCell"/>
</dbReference>
<dbReference type="eggNOG" id="KOG0487">
    <property type="taxonomic scope" value="Eukaryota"/>
</dbReference>
<keyword evidence="10" id="KW-1185">Reference proteome</keyword>
<reference evidence="9" key="3">
    <citation type="submission" date="2015-06" db="UniProtKB">
        <authorList>
            <consortium name="EnsemblMetazoa"/>
        </authorList>
    </citation>
    <scope>IDENTIFICATION</scope>
</reference>
<name>T1G8L6_HELRO</name>
<accession>T1G8L6</accession>
<dbReference type="EMBL" id="AMQM01010238">
    <property type="status" value="NOT_ANNOTATED_CDS"/>
    <property type="molecule type" value="Genomic_DNA"/>
</dbReference>
<dbReference type="Pfam" id="PF00046">
    <property type="entry name" value="Homeodomain"/>
    <property type="match status" value="1"/>
</dbReference>
<evidence type="ECO:0000256" key="5">
    <source>
        <dbReference type="PROSITE-ProRule" id="PRU00108"/>
    </source>
</evidence>
<dbReference type="EMBL" id="KB097580">
    <property type="protein sequence ID" value="ESN93909.1"/>
    <property type="molecule type" value="Genomic_DNA"/>
</dbReference>
<dbReference type="GO" id="GO:0003677">
    <property type="term" value="F:DNA binding"/>
    <property type="evidence" value="ECO:0007669"/>
    <property type="project" value="UniProtKB-UniRule"/>
</dbReference>
<sequence>RTAHSPGQIEKLENEFAKNNFLDASRRDRISAETGLDINQVRYWFQYRRVKERKLKGCAGEDNAFVNNDS</sequence>
<feature type="domain" description="Homeobox" evidence="7">
    <location>
        <begin position="1"/>
        <end position="55"/>
    </location>
</feature>
<evidence type="ECO:0000313" key="8">
    <source>
        <dbReference type="EMBL" id="ESN93909.1"/>
    </source>
</evidence>
<proteinExistence type="predicted"/>
<evidence type="ECO:0000256" key="4">
    <source>
        <dbReference type="ARBA" id="ARBA00023242"/>
    </source>
</evidence>
<dbReference type="CDD" id="cd00086">
    <property type="entry name" value="homeodomain"/>
    <property type="match status" value="1"/>
</dbReference>
<protein>
    <recommendedName>
        <fullName evidence="7">Homeobox domain-containing protein</fullName>
    </recommendedName>
</protein>
<dbReference type="SUPFAM" id="SSF46689">
    <property type="entry name" value="Homeodomain-like"/>
    <property type="match status" value="1"/>
</dbReference>
<dbReference type="RefSeq" id="XP_009027991.1">
    <property type="nucleotide sequence ID" value="XM_009029743.1"/>
</dbReference>
<dbReference type="GeneID" id="20217413"/>
<dbReference type="EnsemblMetazoa" id="HelroT92823">
    <property type="protein sequence ID" value="HelroP92823"/>
    <property type="gene ID" value="HelroG92823"/>
</dbReference>
<evidence type="ECO:0000256" key="1">
    <source>
        <dbReference type="ARBA" id="ARBA00004123"/>
    </source>
</evidence>
<keyword evidence="2 5" id="KW-0238">DNA-binding</keyword>
<dbReference type="KEGG" id="hro:HELRODRAFT_92823"/>
<dbReference type="InterPro" id="IPR001356">
    <property type="entry name" value="HD"/>
</dbReference>
<reference evidence="8 10" key="2">
    <citation type="journal article" date="2013" name="Nature">
        <title>Insights into bilaterian evolution from three spiralian genomes.</title>
        <authorList>
            <person name="Simakov O."/>
            <person name="Marletaz F."/>
            <person name="Cho S.J."/>
            <person name="Edsinger-Gonzales E."/>
            <person name="Havlak P."/>
            <person name="Hellsten U."/>
            <person name="Kuo D.H."/>
            <person name="Larsson T."/>
            <person name="Lv J."/>
            <person name="Arendt D."/>
            <person name="Savage R."/>
            <person name="Osoegawa K."/>
            <person name="de Jong P."/>
            <person name="Grimwood J."/>
            <person name="Chapman J.A."/>
            <person name="Shapiro H."/>
            <person name="Aerts A."/>
            <person name="Otillar R.P."/>
            <person name="Terry A.Y."/>
            <person name="Boore J.L."/>
            <person name="Grigoriev I.V."/>
            <person name="Lindberg D.R."/>
            <person name="Seaver E.C."/>
            <person name="Weisblat D.A."/>
            <person name="Putnam N.H."/>
            <person name="Rokhsar D.S."/>
        </authorList>
    </citation>
    <scope>NUCLEOTIDE SEQUENCE</scope>
</reference>
<dbReference type="InterPro" id="IPR050877">
    <property type="entry name" value="EMX-VAX-Noto_Homeobox_TFs"/>
</dbReference>
<dbReference type="HOGENOM" id="CLU_049543_10_3_1"/>
<reference evidence="10" key="1">
    <citation type="submission" date="2012-12" db="EMBL/GenBank/DDBJ databases">
        <authorList>
            <person name="Hellsten U."/>
            <person name="Grimwood J."/>
            <person name="Chapman J.A."/>
            <person name="Shapiro H."/>
            <person name="Aerts A."/>
            <person name="Otillar R.P."/>
            <person name="Terry A.Y."/>
            <person name="Boore J.L."/>
            <person name="Simakov O."/>
            <person name="Marletaz F."/>
            <person name="Cho S.-J."/>
            <person name="Edsinger-Gonzales E."/>
            <person name="Havlak P."/>
            <person name="Kuo D.-H."/>
            <person name="Larsson T."/>
            <person name="Lv J."/>
            <person name="Arendt D."/>
            <person name="Savage R."/>
            <person name="Osoegawa K."/>
            <person name="de Jong P."/>
            <person name="Lindberg D.R."/>
            <person name="Seaver E.C."/>
            <person name="Weisblat D.A."/>
            <person name="Putnam N.H."/>
            <person name="Grigoriev I.V."/>
            <person name="Rokhsar D.S."/>
        </authorList>
    </citation>
    <scope>NUCLEOTIDE SEQUENCE</scope>
</reference>
<dbReference type="PROSITE" id="PS50071">
    <property type="entry name" value="HOMEOBOX_2"/>
    <property type="match status" value="1"/>
</dbReference>
<dbReference type="Proteomes" id="UP000015101">
    <property type="component" value="Unassembled WGS sequence"/>
</dbReference>
<evidence type="ECO:0000259" key="7">
    <source>
        <dbReference type="PROSITE" id="PS50071"/>
    </source>
</evidence>
<feature type="DNA-binding region" description="Homeobox" evidence="5">
    <location>
        <begin position="3"/>
        <end position="56"/>
    </location>
</feature>
<evidence type="ECO:0000256" key="3">
    <source>
        <dbReference type="ARBA" id="ARBA00023155"/>
    </source>
</evidence>
<evidence type="ECO:0000256" key="6">
    <source>
        <dbReference type="RuleBase" id="RU000682"/>
    </source>
</evidence>
<gene>
    <name evidence="9" type="primary">20217413</name>
    <name evidence="8" type="ORF">HELRODRAFT_92823</name>
</gene>
<dbReference type="InterPro" id="IPR009057">
    <property type="entry name" value="Homeodomain-like_sf"/>
</dbReference>
<dbReference type="PANTHER" id="PTHR24339:SF28">
    <property type="entry name" value="E5-RELATED"/>
    <property type="match status" value="1"/>
</dbReference>
<dbReference type="CTD" id="20217413"/>
<evidence type="ECO:0000313" key="9">
    <source>
        <dbReference type="EnsemblMetazoa" id="HelroP92823"/>
    </source>
</evidence>
<dbReference type="SMART" id="SM00389">
    <property type="entry name" value="HOX"/>
    <property type="match status" value="1"/>
</dbReference>
<evidence type="ECO:0000256" key="2">
    <source>
        <dbReference type="ARBA" id="ARBA00023125"/>
    </source>
</evidence>
<dbReference type="FunFam" id="1.10.10.60:FF:000727">
    <property type="entry name" value="C. Elegans Homeobox"/>
    <property type="match status" value="1"/>
</dbReference>
<comment type="subcellular location">
    <subcellularLocation>
        <location evidence="1 5 6">Nucleus</location>
    </subcellularLocation>
</comment>
<dbReference type="PANTHER" id="PTHR24339">
    <property type="entry name" value="HOMEOBOX PROTEIN EMX-RELATED"/>
    <property type="match status" value="1"/>
</dbReference>
<keyword evidence="4 5" id="KW-0539">Nucleus</keyword>
<dbReference type="InParanoid" id="T1G8L6"/>
<keyword evidence="3 5" id="KW-0371">Homeobox</keyword>
<dbReference type="AlphaFoldDB" id="T1G8L6"/>